<sequence length="230" mass="26415">MKIFFAILITFSLSFSDDFDDFDNEFSDDKQVVFDPLSGYNRVMTNVNDFIYLNIFDPVVYGYKVVVPEQGRTAIGNFFDNLLFPIRFVNNILQFKFGNARDETLRFVANTIMGFGGISDIATTYYKIPRHDEDFGQTLGYWGIGKGFHVVLPILGPSNLRDMFGIAGDYFSDPTTYFGEDDVASGVKVFGKLNSNSLQIPYKEIRKDAIELYPFLRDAYEQRRDFLIKE</sequence>
<dbReference type="KEGG" id="cpin:CPIN18020_0982"/>
<keyword evidence="2" id="KW-0732">Signal</keyword>
<dbReference type="RefSeq" id="WP_078423404.1">
    <property type="nucleotide sequence ID" value="NZ_CP017018.1"/>
</dbReference>
<evidence type="ECO:0000313" key="4">
    <source>
        <dbReference type="Proteomes" id="UP000190868"/>
    </source>
</evidence>
<dbReference type="GeneID" id="56566619"/>
<protein>
    <submittedName>
        <fullName evidence="3">Lipid asymmetry ABC transporter MlaABCDEF, lipoprotein MlaA</fullName>
    </submittedName>
</protein>
<comment type="similarity">
    <text evidence="1">Belongs to the MlaA family.</text>
</comment>
<dbReference type="GO" id="GO:0120010">
    <property type="term" value="P:intermembrane phospholipid transfer"/>
    <property type="evidence" value="ECO:0007669"/>
    <property type="project" value="TreeGrafter"/>
</dbReference>
<evidence type="ECO:0000256" key="2">
    <source>
        <dbReference type="ARBA" id="ARBA00022729"/>
    </source>
</evidence>
<dbReference type="EMBL" id="CP017258">
    <property type="protein sequence ID" value="AQW87791.1"/>
    <property type="molecule type" value="Genomic_DNA"/>
</dbReference>
<dbReference type="Proteomes" id="UP000190868">
    <property type="component" value="Chromosome"/>
</dbReference>
<accession>A0A1S6U7R6</accession>
<dbReference type="PANTHER" id="PTHR30035">
    <property type="entry name" value="LIPOPROTEIN VACJ-RELATED"/>
    <property type="match status" value="1"/>
</dbReference>
<dbReference type="Pfam" id="PF04333">
    <property type="entry name" value="MlaA"/>
    <property type="match status" value="1"/>
</dbReference>
<dbReference type="PRINTS" id="PR01805">
    <property type="entry name" value="VACJLIPOPROT"/>
</dbReference>
<keyword evidence="4" id="KW-1185">Reference proteome</keyword>
<proteinExistence type="inferred from homology"/>
<organism evidence="3 4">
    <name type="scientific">Campylobacter pinnipediorum subsp. caledonicus</name>
    <dbReference type="NCBI Taxonomy" id="1874362"/>
    <lineage>
        <taxon>Bacteria</taxon>
        <taxon>Pseudomonadati</taxon>
        <taxon>Campylobacterota</taxon>
        <taxon>Epsilonproteobacteria</taxon>
        <taxon>Campylobacterales</taxon>
        <taxon>Campylobacteraceae</taxon>
        <taxon>Campylobacter</taxon>
    </lineage>
</organism>
<name>A0A1S6U7R6_9BACT</name>
<dbReference type="GO" id="GO:0016020">
    <property type="term" value="C:membrane"/>
    <property type="evidence" value="ECO:0007669"/>
    <property type="project" value="InterPro"/>
</dbReference>
<gene>
    <name evidence="3" type="ORF">CPIN18021_0984</name>
</gene>
<evidence type="ECO:0000256" key="1">
    <source>
        <dbReference type="ARBA" id="ARBA00010634"/>
    </source>
</evidence>
<dbReference type="AlphaFoldDB" id="A0A1S6U7R6"/>
<evidence type="ECO:0000313" key="3">
    <source>
        <dbReference type="EMBL" id="AQW87791.1"/>
    </source>
</evidence>
<dbReference type="PANTHER" id="PTHR30035:SF3">
    <property type="entry name" value="INTERMEMBRANE PHOSPHOLIPID TRANSPORT SYSTEM LIPOPROTEIN MLAA"/>
    <property type="match status" value="1"/>
</dbReference>
<reference evidence="4" key="1">
    <citation type="submission" date="2016-09" db="EMBL/GenBank/DDBJ databases">
        <title>Comparative genomics of the Campylobacter concisus group.</title>
        <authorList>
            <person name="Miller W.G."/>
            <person name="Yee E."/>
            <person name="Chapman M.H."/>
            <person name="Huynh S."/>
            <person name="Bono J.L."/>
            <person name="On S.L.W."/>
            <person name="StLeger J."/>
            <person name="Foster G."/>
            <person name="Parker C.T."/>
        </authorList>
    </citation>
    <scope>NUCLEOTIDE SEQUENCE [LARGE SCALE GENOMIC DNA]</scope>
    <source>
        <strain evidence="4">RM18021</strain>
    </source>
</reference>
<keyword evidence="3" id="KW-0449">Lipoprotein</keyword>
<dbReference type="InterPro" id="IPR007428">
    <property type="entry name" value="MlaA"/>
</dbReference>